<comment type="caution">
    <text evidence="9">Lacks conserved residue(s) required for the propagation of feature annotation.</text>
</comment>
<evidence type="ECO:0000256" key="3">
    <source>
        <dbReference type="ARBA" id="ARBA00022723"/>
    </source>
</evidence>
<feature type="binding site" evidence="9">
    <location>
        <position position="241"/>
    </location>
    <ligand>
        <name>1-deoxy-D-xylulose 5-phosphate</name>
        <dbReference type="ChEBI" id="CHEBI:57792"/>
    </ligand>
</feature>
<dbReference type="Proteomes" id="UP000621856">
    <property type="component" value="Unassembled WGS sequence"/>
</dbReference>
<evidence type="ECO:0000256" key="5">
    <source>
        <dbReference type="ARBA" id="ARBA00023002"/>
    </source>
</evidence>
<comment type="pathway">
    <text evidence="1 9">Isoprenoid biosynthesis; isopentenyl diphosphate biosynthesis via DXP pathway; isopentenyl diphosphate from 1-deoxy-D-xylulose 5-phosphate: step 1/6.</text>
</comment>
<feature type="binding site" evidence="9">
    <location>
        <position position="228"/>
    </location>
    <ligand>
        <name>NADPH</name>
        <dbReference type="ChEBI" id="CHEBI:57783"/>
    </ligand>
</feature>
<dbReference type="InterPro" id="IPR013512">
    <property type="entry name" value="DXP_reductoisomerase_N"/>
</dbReference>
<feature type="domain" description="DXP reductoisomerase C-terminal" evidence="12">
    <location>
        <begin position="284"/>
        <end position="406"/>
    </location>
</feature>
<dbReference type="Gene3D" id="1.10.1740.10">
    <property type="match status" value="1"/>
</dbReference>
<evidence type="ECO:0000313" key="14">
    <source>
        <dbReference type="Proteomes" id="UP000621856"/>
    </source>
</evidence>
<dbReference type="InterPro" id="IPR026877">
    <property type="entry name" value="DXPR_C"/>
</dbReference>
<protein>
    <recommendedName>
        <fullName evidence="9">1-deoxy-D-xylulose 5-phosphate reductoisomerase</fullName>
        <shortName evidence="9">DXP reductoisomerase</shortName>
        <ecNumber evidence="9">1.1.1.267</ecNumber>
    </recommendedName>
    <alternativeName>
        <fullName evidence="9">1-deoxyxylulose-5-phosphate reductoisomerase</fullName>
    </alternativeName>
    <alternativeName>
        <fullName evidence="9">2-C-methyl-D-erythritol 4-phosphate synthase</fullName>
    </alternativeName>
</protein>
<dbReference type="PANTHER" id="PTHR30525">
    <property type="entry name" value="1-DEOXY-D-XYLULOSE 5-PHOSPHATE REDUCTOISOMERASE"/>
    <property type="match status" value="1"/>
</dbReference>
<sequence>MSATDHAISLQSTKSASLPRGLKRRVTILGSTGSVGTNTLDLIDHATARNEAEITVVALTAHSKVDMLAEQAVRYHAEFVAVADESRHEELKQRLAGTGIATGAGMSGLIEAASRDADWVMAAIVGAGGLEPTLAAARRGADIAFANKECLVCAGELFMDAMAKGGGQLLPVDSEHNAIFQVYDFDRPHRITRLILTASGGPFRTQSLEEMASVTPEEAVAHPNWTMGAKISVDSATMMNKGLELIEAARLFPTPHEKIEIIVHPQSVIHSMVEYVDGSILAQLGSPDMRTPIACAMAWPDRLDSPSPKLDLMAMGALEFEAPDTERFPALRLAREALDADGYCPAVLNAANEVAVAAFLNGHLKFLDITRVTEQVLATCTARIGASGREGLSLENLLAADSMARAEAQAVVAGLNC</sequence>
<feature type="binding site" evidence="9">
    <location>
        <position position="32"/>
    </location>
    <ligand>
        <name>NADPH</name>
        <dbReference type="ChEBI" id="CHEBI:57783"/>
    </ligand>
</feature>
<reference evidence="13" key="2">
    <citation type="submission" date="2020-09" db="EMBL/GenBank/DDBJ databases">
        <authorList>
            <person name="Sun Q."/>
            <person name="Zhou Y."/>
        </authorList>
    </citation>
    <scope>NUCLEOTIDE SEQUENCE</scope>
    <source>
        <strain evidence="13">CGMCC 1.14984</strain>
    </source>
</reference>
<feature type="domain" description="1-deoxy-D-xylulose 5-phosphate reductoisomerase C-terminal" evidence="11">
    <location>
        <begin position="169"/>
        <end position="252"/>
    </location>
</feature>
<proteinExistence type="inferred from homology"/>
<feature type="binding site" evidence="9">
    <location>
        <position position="148"/>
    </location>
    <ligand>
        <name>1-deoxy-D-xylulose 5-phosphate</name>
        <dbReference type="ChEBI" id="CHEBI:57792"/>
    </ligand>
</feature>
<dbReference type="HAMAP" id="MF_00183">
    <property type="entry name" value="DXP_reductoisom"/>
    <property type="match status" value="1"/>
</dbReference>
<dbReference type="FunFam" id="3.40.50.720:FF:000045">
    <property type="entry name" value="1-deoxy-D-xylulose 5-phosphate reductoisomerase"/>
    <property type="match status" value="1"/>
</dbReference>
<evidence type="ECO:0000259" key="10">
    <source>
        <dbReference type="Pfam" id="PF02670"/>
    </source>
</evidence>
<comment type="caution">
    <text evidence="13">The sequence shown here is derived from an EMBL/GenBank/DDBJ whole genome shotgun (WGS) entry which is preliminary data.</text>
</comment>
<feature type="binding site" evidence="9">
    <location>
        <position position="244"/>
    </location>
    <ligand>
        <name>Mn(2+)</name>
        <dbReference type="ChEBI" id="CHEBI:29035"/>
    </ligand>
</feature>
<keyword evidence="7 9" id="KW-0414">Isoprene biosynthesis</keyword>
<feature type="binding site" evidence="9">
    <location>
        <position position="174"/>
    </location>
    <ligand>
        <name>1-deoxy-D-xylulose 5-phosphate</name>
        <dbReference type="ChEBI" id="CHEBI:57792"/>
    </ligand>
</feature>
<evidence type="ECO:0000313" key="13">
    <source>
        <dbReference type="EMBL" id="GGH96269.1"/>
    </source>
</evidence>
<dbReference type="AlphaFoldDB" id="A0A8J3EQV1"/>
<dbReference type="NCBIfam" id="NF009114">
    <property type="entry name" value="PRK12464.1"/>
    <property type="match status" value="1"/>
</dbReference>
<evidence type="ECO:0000256" key="2">
    <source>
        <dbReference type="ARBA" id="ARBA00006825"/>
    </source>
</evidence>
<comment type="catalytic activity">
    <reaction evidence="8">
        <text>2-C-methyl-D-erythritol 4-phosphate + NADP(+) = 1-deoxy-D-xylulose 5-phosphate + NADPH + H(+)</text>
        <dbReference type="Rhea" id="RHEA:13717"/>
        <dbReference type="ChEBI" id="CHEBI:15378"/>
        <dbReference type="ChEBI" id="CHEBI:57783"/>
        <dbReference type="ChEBI" id="CHEBI:57792"/>
        <dbReference type="ChEBI" id="CHEBI:58262"/>
        <dbReference type="ChEBI" id="CHEBI:58349"/>
        <dbReference type="EC" id="1.1.1.267"/>
    </reaction>
    <physiologicalReaction direction="right-to-left" evidence="8">
        <dbReference type="Rhea" id="RHEA:13719"/>
    </physiologicalReaction>
</comment>
<keyword evidence="3 9" id="KW-0479">Metal-binding</keyword>
<comment type="function">
    <text evidence="9">Catalyzes the NADPH-dependent rearrangement and reduction of 1-deoxy-D-xylulose-5-phosphate (DXP) to 2-C-methyl-D-erythritol 4-phosphate (MEP).</text>
</comment>
<feature type="binding site" evidence="9">
    <location>
        <position position="222"/>
    </location>
    <ligand>
        <name>1-deoxy-D-xylulose 5-phosphate</name>
        <dbReference type="ChEBI" id="CHEBI:57792"/>
    </ligand>
</feature>
<dbReference type="EC" id="1.1.1.267" evidence="9"/>
<feature type="binding site" evidence="9">
    <location>
        <position position="33"/>
    </location>
    <ligand>
        <name>NADPH</name>
        <dbReference type="ChEBI" id="CHEBI:57783"/>
    </ligand>
</feature>
<dbReference type="UniPathway" id="UPA00056">
    <property type="reaction ID" value="UER00092"/>
</dbReference>
<comment type="cofactor">
    <cofactor evidence="9">
        <name>Mg(2+)</name>
        <dbReference type="ChEBI" id="CHEBI:18420"/>
    </cofactor>
    <cofactor evidence="9">
        <name>Mn(2+)</name>
        <dbReference type="ChEBI" id="CHEBI:29035"/>
    </cofactor>
</comment>
<dbReference type="SUPFAM" id="SSF55347">
    <property type="entry name" value="Glyceraldehyde-3-phosphate dehydrogenase-like, C-terminal domain"/>
    <property type="match status" value="1"/>
</dbReference>
<feature type="binding site" evidence="9">
    <location>
        <position position="34"/>
    </location>
    <ligand>
        <name>NADPH</name>
        <dbReference type="ChEBI" id="CHEBI:57783"/>
    </ligand>
</feature>
<feature type="binding site" evidence="9">
    <location>
        <position position="175"/>
    </location>
    <ligand>
        <name>1-deoxy-D-xylulose 5-phosphate</name>
        <dbReference type="ChEBI" id="CHEBI:57792"/>
    </ligand>
</feature>
<keyword evidence="5 9" id="KW-0560">Oxidoreductase</keyword>
<dbReference type="GO" id="GO:0030604">
    <property type="term" value="F:1-deoxy-D-xylulose-5-phosphate reductoisomerase activity"/>
    <property type="evidence" value="ECO:0007669"/>
    <property type="project" value="UniProtKB-UniRule"/>
</dbReference>
<dbReference type="EMBL" id="BMGZ01000001">
    <property type="protein sequence ID" value="GGH96269.1"/>
    <property type="molecule type" value="Genomic_DNA"/>
</dbReference>
<dbReference type="InterPro" id="IPR003821">
    <property type="entry name" value="DXP_reductoisomerase"/>
</dbReference>
<dbReference type="InterPro" id="IPR036291">
    <property type="entry name" value="NAD(P)-bd_dom_sf"/>
</dbReference>
<dbReference type="SUPFAM" id="SSF69055">
    <property type="entry name" value="1-deoxy-D-xylulose-5-phosphate reductoisomerase, C-terminal domain"/>
    <property type="match status" value="1"/>
</dbReference>
<evidence type="ECO:0000256" key="6">
    <source>
        <dbReference type="ARBA" id="ARBA00023211"/>
    </source>
</evidence>
<dbReference type="GO" id="GO:0051484">
    <property type="term" value="P:isopentenyl diphosphate biosynthetic process, methylerythritol 4-phosphate pathway involved in terpenoid biosynthetic process"/>
    <property type="evidence" value="ECO:0007669"/>
    <property type="project" value="TreeGrafter"/>
</dbReference>
<dbReference type="InterPro" id="IPR036169">
    <property type="entry name" value="DXPR_C_sf"/>
</dbReference>
<feature type="binding site" evidence="9">
    <location>
        <position position="199"/>
    </location>
    <ligand>
        <name>1-deoxy-D-xylulose 5-phosphate</name>
        <dbReference type="ChEBI" id="CHEBI:57792"/>
    </ligand>
</feature>
<dbReference type="SUPFAM" id="SSF51735">
    <property type="entry name" value="NAD(P)-binding Rossmann-fold domains"/>
    <property type="match status" value="1"/>
</dbReference>
<feature type="binding site" evidence="9">
    <location>
        <position position="149"/>
    </location>
    <ligand>
        <name>NADPH</name>
        <dbReference type="ChEBI" id="CHEBI:57783"/>
    </ligand>
</feature>
<dbReference type="Pfam" id="PF08436">
    <property type="entry name" value="DXP_redisom_C"/>
    <property type="match status" value="1"/>
</dbReference>
<evidence type="ECO:0000259" key="11">
    <source>
        <dbReference type="Pfam" id="PF08436"/>
    </source>
</evidence>
<evidence type="ECO:0000256" key="9">
    <source>
        <dbReference type="HAMAP-Rule" id="MF_00183"/>
    </source>
</evidence>
<feature type="binding site" evidence="9">
    <location>
        <position position="173"/>
    </location>
    <ligand>
        <name>Mn(2+)</name>
        <dbReference type="ChEBI" id="CHEBI:29035"/>
    </ligand>
</feature>
<feature type="binding site" evidence="9">
    <location>
        <position position="35"/>
    </location>
    <ligand>
        <name>NADPH</name>
        <dbReference type="ChEBI" id="CHEBI:57783"/>
    </ligand>
</feature>
<feature type="binding site" evidence="9">
    <location>
        <position position="244"/>
    </location>
    <ligand>
        <name>1-deoxy-D-xylulose 5-phosphate</name>
        <dbReference type="ChEBI" id="CHEBI:57792"/>
    </ligand>
</feature>
<dbReference type="GO" id="GO:0030145">
    <property type="term" value="F:manganese ion binding"/>
    <property type="evidence" value="ECO:0007669"/>
    <property type="project" value="TreeGrafter"/>
</dbReference>
<feature type="binding site" evidence="9">
    <location>
        <position position="175"/>
    </location>
    <ligand>
        <name>Mn(2+)</name>
        <dbReference type="ChEBI" id="CHEBI:29035"/>
    </ligand>
</feature>
<dbReference type="InterPro" id="IPR013644">
    <property type="entry name" value="DXP_reductoisomerase_C"/>
</dbReference>
<accession>A0A8J3EQV1</accession>
<name>A0A8J3EQV1_9PROT</name>
<dbReference type="Gene3D" id="3.40.50.720">
    <property type="entry name" value="NAD(P)-binding Rossmann-like Domain"/>
    <property type="match status" value="1"/>
</dbReference>
<dbReference type="PIRSF" id="PIRSF006205">
    <property type="entry name" value="Dxp_reductismrs"/>
    <property type="match status" value="1"/>
</dbReference>
<evidence type="ECO:0000256" key="4">
    <source>
        <dbReference type="ARBA" id="ARBA00022857"/>
    </source>
</evidence>
<evidence type="ECO:0000256" key="8">
    <source>
        <dbReference type="ARBA" id="ARBA00048543"/>
    </source>
</evidence>
<feature type="domain" description="1-deoxy-D-xylulose 5-phosphate reductoisomerase N-terminal" evidence="10">
    <location>
        <begin position="26"/>
        <end position="155"/>
    </location>
</feature>
<feature type="binding site" evidence="9">
    <location>
        <position position="235"/>
    </location>
    <ligand>
        <name>1-deoxy-D-xylulose 5-phosphate</name>
        <dbReference type="ChEBI" id="CHEBI:57792"/>
    </ligand>
</feature>
<dbReference type="Pfam" id="PF13288">
    <property type="entry name" value="DXPR_C"/>
    <property type="match status" value="1"/>
</dbReference>
<feature type="binding site" evidence="9">
    <location>
        <position position="147"/>
    </location>
    <ligand>
        <name>NADPH</name>
        <dbReference type="ChEBI" id="CHEBI:57783"/>
    </ligand>
</feature>
<dbReference type="Pfam" id="PF02670">
    <property type="entry name" value="DXP_reductoisom"/>
    <property type="match status" value="1"/>
</dbReference>
<organism evidence="13 14">
    <name type="scientific">Aquisalinus luteolus</name>
    <dbReference type="NCBI Taxonomy" id="1566827"/>
    <lineage>
        <taxon>Bacteria</taxon>
        <taxon>Pseudomonadati</taxon>
        <taxon>Pseudomonadota</taxon>
        <taxon>Alphaproteobacteria</taxon>
        <taxon>Parvularculales</taxon>
        <taxon>Parvularculaceae</taxon>
        <taxon>Aquisalinus</taxon>
    </lineage>
</organism>
<keyword evidence="6 9" id="KW-0464">Manganese</keyword>
<dbReference type="GO" id="GO:0070402">
    <property type="term" value="F:NADPH binding"/>
    <property type="evidence" value="ECO:0007669"/>
    <property type="project" value="InterPro"/>
</dbReference>
<reference evidence="13" key="1">
    <citation type="journal article" date="2014" name="Int. J. Syst. Evol. Microbiol.">
        <title>Complete genome sequence of Corynebacterium casei LMG S-19264T (=DSM 44701T), isolated from a smear-ripened cheese.</title>
        <authorList>
            <consortium name="US DOE Joint Genome Institute (JGI-PGF)"/>
            <person name="Walter F."/>
            <person name="Albersmeier A."/>
            <person name="Kalinowski J."/>
            <person name="Ruckert C."/>
        </authorList>
    </citation>
    <scope>NUCLEOTIDE SEQUENCE</scope>
    <source>
        <strain evidence="13">CGMCC 1.14984</strain>
    </source>
</reference>
<keyword evidence="4 9" id="KW-0521">NADP</keyword>
<feature type="binding site" evidence="9">
    <location>
        <position position="240"/>
    </location>
    <ligand>
        <name>1-deoxy-D-xylulose 5-phosphate</name>
        <dbReference type="ChEBI" id="CHEBI:57792"/>
    </ligand>
</feature>
<evidence type="ECO:0000256" key="7">
    <source>
        <dbReference type="ARBA" id="ARBA00023229"/>
    </source>
</evidence>
<dbReference type="NCBIfam" id="TIGR00243">
    <property type="entry name" value="Dxr"/>
    <property type="match status" value="1"/>
</dbReference>
<evidence type="ECO:0000259" key="12">
    <source>
        <dbReference type="Pfam" id="PF13288"/>
    </source>
</evidence>
<dbReference type="PANTHER" id="PTHR30525:SF0">
    <property type="entry name" value="1-DEOXY-D-XYLULOSE 5-PHOSPHATE REDUCTOISOMERASE, CHLOROPLASTIC"/>
    <property type="match status" value="1"/>
</dbReference>
<evidence type="ECO:0000256" key="1">
    <source>
        <dbReference type="ARBA" id="ARBA00005094"/>
    </source>
</evidence>
<gene>
    <name evidence="9 13" type="primary">dxr</name>
    <name evidence="13" type="ORF">GCM10011355_14770</name>
</gene>
<keyword evidence="9" id="KW-0460">Magnesium</keyword>
<comment type="similarity">
    <text evidence="2 9">Belongs to the DXR family.</text>
</comment>